<dbReference type="SUPFAM" id="SSF53850">
    <property type="entry name" value="Periplasmic binding protein-like II"/>
    <property type="match status" value="1"/>
</dbReference>
<sequence>MFRPPRYYLYLDAVARHGSIRRAATKLGVASTALNRKIIEIEEEMGLPLFERLAKGVRLTTAGEVLLNSIRRNLSDIETVNAQIEQLRGLVRGSVQLAIAHSVSDDLVPSAIAEYQAHHPRVQFQIIEGGTSDLLASLLKDDAEVFLGHNPPSSADFTTMAVVAQPLCAMMPPSHPLAGRSKLRLADCQPYPVALGSASFGSRYMIDQVLKRLHLTLDVRLKSSTVQSLKTFSRQTGAICFQFEIGTRRDVERGELVAIPLSDPELSRGNLVLGCRTGRKLSLPALSFSEALKQRLGRL</sequence>
<keyword evidence="7" id="KW-1185">Reference proteome</keyword>
<evidence type="ECO:0000256" key="3">
    <source>
        <dbReference type="ARBA" id="ARBA00023125"/>
    </source>
</evidence>
<evidence type="ECO:0000313" key="6">
    <source>
        <dbReference type="EMBL" id="VDS02904.1"/>
    </source>
</evidence>
<dbReference type="AlphaFoldDB" id="A0A447I5Y1"/>
<keyword evidence="3" id="KW-0238">DNA-binding</keyword>
<dbReference type="PANTHER" id="PTHR30419:SF8">
    <property type="entry name" value="NITROGEN ASSIMILATION TRANSCRIPTIONAL ACTIVATOR-RELATED"/>
    <property type="match status" value="1"/>
</dbReference>
<dbReference type="InterPro" id="IPR050950">
    <property type="entry name" value="HTH-type_LysR_regulators"/>
</dbReference>
<dbReference type="Gene3D" id="3.40.190.290">
    <property type="match status" value="1"/>
</dbReference>
<accession>A0A447I5Y1</accession>
<name>A0A447I5Y1_9HYPH</name>
<keyword evidence="2" id="KW-0805">Transcription regulation</keyword>
<dbReference type="RefSeq" id="WP_126148539.1">
    <property type="nucleotide sequence ID" value="NZ_JBHTMH010000006.1"/>
</dbReference>
<evidence type="ECO:0000313" key="7">
    <source>
        <dbReference type="Proteomes" id="UP000268844"/>
    </source>
</evidence>
<dbReference type="InterPro" id="IPR036388">
    <property type="entry name" value="WH-like_DNA-bd_sf"/>
</dbReference>
<dbReference type="InterPro" id="IPR005119">
    <property type="entry name" value="LysR_subst-bd"/>
</dbReference>
<dbReference type="OrthoDB" id="5297263at2"/>
<dbReference type="InterPro" id="IPR000847">
    <property type="entry name" value="LysR_HTH_N"/>
</dbReference>
<dbReference type="SUPFAM" id="SSF46785">
    <property type="entry name" value="Winged helix' DNA-binding domain"/>
    <property type="match status" value="1"/>
</dbReference>
<dbReference type="EMBL" id="UZWD01000004">
    <property type="protein sequence ID" value="VDS02904.1"/>
    <property type="molecule type" value="Genomic_DNA"/>
</dbReference>
<evidence type="ECO:0000256" key="4">
    <source>
        <dbReference type="ARBA" id="ARBA00023163"/>
    </source>
</evidence>
<evidence type="ECO:0000256" key="1">
    <source>
        <dbReference type="ARBA" id="ARBA00009437"/>
    </source>
</evidence>
<dbReference type="GO" id="GO:0003677">
    <property type="term" value="F:DNA binding"/>
    <property type="evidence" value="ECO:0007669"/>
    <property type="project" value="UniProtKB-KW"/>
</dbReference>
<reference evidence="6 7" key="1">
    <citation type="submission" date="2018-12" db="EMBL/GenBank/DDBJ databases">
        <authorList>
            <person name="Criscuolo A."/>
        </authorList>
    </citation>
    <scope>NUCLEOTIDE SEQUENCE [LARGE SCALE GENOMIC DNA]</scope>
    <source>
        <strain evidence="6">ACIP1116281</strain>
    </source>
</reference>
<keyword evidence="4" id="KW-0804">Transcription</keyword>
<dbReference type="Pfam" id="PF00126">
    <property type="entry name" value="HTH_1"/>
    <property type="match status" value="1"/>
</dbReference>
<evidence type="ECO:0000256" key="2">
    <source>
        <dbReference type="ARBA" id="ARBA00023015"/>
    </source>
</evidence>
<dbReference type="GO" id="GO:0005829">
    <property type="term" value="C:cytosol"/>
    <property type="evidence" value="ECO:0007669"/>
    <property type="project" value="TreeGrafter"/>
</dbReference>
<dbReference type="Pfam" id="PF03466">
    <property type="entry name" value="LysR_substrate"/>
    <property type="match status" value="1"/>
</dbReference>
<dbReference type="Proteomes" id="UP000268844">
    <property type="component" value="Unassembled WGS sequence"/>
</dbReference>
<dbReference type="PROSITE" id="PS50931">
    <property type="entry name" value="HTH_LYSR"/>
    <property type="match status" value="1"/>
</dbReference>
<gene>
    <name evidence="6" type="primary">cynR_1</name>
    <name evidence="6" type="ORF">DEVEQU_00023</name>
</gene>
<dbReference type="InterPro" id="IPR036390">
    <property type="entry name" value="WH_DNA-bd_sf"/>
</dbReference>
<organism evidence="6 7">
    <name type="scientific">Devosia equisanguinis</name>
    <dbReference type="NCBI Taxonomy" id="2490941"/>
    <lineage>
        <taxon>Bacteria</taxon>
        <taxon>Pseudomonadati</taxon>
        <taxon>Pseudomonadota</taxon>
        <taxon>Alphaproteobacteria</taxon>
        <taxon>Hyphomicrobiales</taxon>
        <taxon>Devosiaceae</taxon>
        <taxon>Devosia</taxon>
    </lineage>
</organism>
<proteinExistence type="inferred from homology"/>
<dbReference type="Gene3D" id="1.10.10.10">
    <property type="entry name" value="Winged helix-like DNA-binding domain superfamily/Winged helix DNA-binding domain"/>
    <property type="match status" value="1"/>
</dbReference>
<feature type="domain" description="HTH lysR-type" evidence="5">
    <location>
        <begin position="10"/>
        <end position="60"/>
    </location>
</feature>
<dbReference type="PANTHER" id="PTHR30419">
    <property type="entry name" value="HTH-TYPE TRANSCRIPTIONAL REGULATOR YBHD"/>
    <property type="match status" value="1"/>
</dbReference>
<comment type="similarity">
    <text evidence="1">Belongs to the LysR transcriptional regulatory family.</text>
</comment>
<protein>
    <submittedName>
        <fullName evidence="6">HTH-type transcriptional regulator CynR</fullName>
    </submittedName>
</protein>
<dbReference type="GO" id="GO:0003700">
    <property type="term" value="F:DNA-binding transcription factor activity"/>
    <property type="evidence" value="ECO:0007669"/>
    <property type="project" value="InterPro"/>
</dbReference>
<evidence type="ECO:0000259" key="5">
    <source>
        <dbReference type="PROSITE" id="PS50931"/>
    </source>
</evidence>